<evidence type="ECO:0000256" key="9">
    <source>
        <dbReference type="SAM" id="MobiDB-lite"/>
    </source>
</evidence>
<dbReference type="EMBL" id="WJQU01000004">
    <property type="protein sequence ID" value="KAJ6635424.1"/>
    <property type="molecule type" value="Genomic_DNA"/>
</dbReference>
<feature type="domain" description="Phosphagen kinase N-terminal" evidence="10">
    <location>
        <begin position="107"/>
        <end position="189"/>
    </location>
</feature>
<dbReference type="PROSITE" id="PS51509">
    <property type="entry name" value="PHOSPHAGEN_KINASE_N"/>
    <property type="match status" value="1"/>
</dbReference>
<feature type="binding site" evidence="8">
    <location>
        <begin position="407"/>
        <end position="412"/>
    </location>
    <ligand>
        <name>ATP</name>
        <dbReference type="ChEBI" id="CHEBI:30616"/>
    </ligand>
</feature>
<dbReference type="GO" id="GO:0004111">
    <property type="term" value="F:creatine kinase activity"/>
    <property type="evidence" value="ECO:0007669"/>
    <property type="project" value="InterPro"/>
</dbReference>
<keyword evidence="4 8" id="KW-0547">Nucleotide-binding</keyword>
<dbReference type="InterPro" id="IPR036802">
    <property type="entry name" value="ATP-guanido_PTrfase_N_sf"/>
</dbReference>
<accession>A0A9Q0MPR4</accession>
<dbReference type="Pfam" id="PF00217">
    <property type="entry name" value="ATP-gua_Ptrans"/>
    <property type="match status" value="1"/>
</dbReference>
<comment type="similarity">
    <text evidence="1 7">Belongs to the ATP:guanido phosphotransferase family.</text>
</comment>
<feature type="binding site" evidence="8">
    <location>
        <begin position="379"/>
        <end position="383"/>
    </location>
    <ligand>
        <name>ATP</name>
        <dbReference type="ChEBI" id="CHEBI:30616"/>
    </ligand>
</feature>
<dbReference type="PRINTS" id="PR02028">
    <property type="entry name" value="CMYCBINDINGP"/>
</dbReference>
<dbReference type="GO" id="GO:0004054">
    <property type="term" value="F:arginine kinase activity"/>
    <property type="evidence" value="ECO:0007669"/>
    <property type="project" value="UniProtKB-EC"/>
</dbReference>
<keyword evidence="13" id="KW-1185">Reference proteome</keyword>
<evidence type="ECO:0000256" key="7">
    <source>
        <dbReference type="PROSITE-ProRule" id="PRU00842"/>
    </source>
</evidence>
<evidence type="ECO:0000259" key="11">
    <source>
        <dbReference type="PROSITE" id="PS51510"/>
    </source>
</evidence>
<evidence type="ECO:0000256" key="5">
    <source>
        <dbReference type="ARBA" id="ARBA00022777"/>
    </source>
</evidence>
<dbReference type="FunFam" id="3.30.590.10:FF:000006">
    <property type="entry name" value="Arginine kinase 1"/>
    <property type="match status" value="1"/>
</dbReference>
<evidence type="ECO:0000256" key="2">
    <source>
        <dbReference type="ARBA" id="ARBA00012230"/>
    </source>
</evidence>
<proteinExistence type="inferred from homology"/>
<comment type="caution">
    <text evidence="12">The sequence shown here is derived from an EMBL/GenBank/DDBJ whole genome shotgun (WGS) entry which is preliminary data.</text>
</comment>
<evidence type="ECO:0000256" key="3">
    <source>
        <dbReference type="ARBA" id="ARBA00022679"/>
    </source>
</evidence>
<dbReference type="InterPro" id="IPR000749">
    <property type="entry name" value="ATP-guanido_PTrfase"/>
</dbReference>
<feature type="binding site" evidence="8">
    <location>
        <position position="284"/>
    </location>
    <ligand>
        <name>ATP</name>
        <dbReference type="ChEBI" id="CHEBI:30616"/>
    </ligand>
</feature>
<evidence type="ECO:0000259" key="10">
    <source>
        <dbReference type="PROSITE" id="PS51509"/>
    </source>
</evidence>
<evidence type="ECO:0000256" key="4">
    <source>
        <dbReference type="ARBA" id="ARBA00022741"/>
    </source>
</evidence>
<dbReference type="OrthoDB" id="430219at2759"/>
<dbReference type="GO" id="GO:0005615">
    <property type="term" value="C:extracellular space"/>
    <property type="evidence" value="ECO:0007669"/>
    <property type="project" value="TreeGrafter"/>
</dbReference>
<dbReference type="Proteomes" id="UP001151699">
    <property type="component" value="Chromosome C"/>
</dbReference>
<dbReference type="PANTHER" id="PTHR11547:SF38">
    <property type="entry name" value="ARGININE KINASE 1-RELATED"/>
    <property type="match status" value="1"/>
</dbReference>
<dbReference type="InterPro" id="IPR022413">
    <property type="entry name" value="ATP-guanido_PTrfase_N"/>
</dbReference>
<dbReference type="FunFam" id="1.10.135.10:FF:000003">
    <property type="entry name" value="Three-domain arginine kinase"/>
    <property type="match status" value="1"/>
</dbReference>
<sequence length="456" mass="51499">MEARKEEFRKYLEETGVIGALTKALIKLYEMKFDRPDSAVLFIQKELSGNCVTLAEYQNVVKELEEAKVKIAAQTATVTKSSTRSVPSVRTEETAEVPNEPDATSSDDKDLLEKLQADETCNSLLKQYLTMELLESLQNKTTASGKSIRDCINSGLQYHTSSVGIYAADADAYEVFSELFNPIIAEYHEFSVDQSHPLGDGWEGDDSYFEHLDESNKYITSTRIRCARSMEDFPLNPSMSEQNYLDLMKEATDALGTLTDDLEGTFYPLEDMDPDEENKMIEAHQLFKSGDKCLQAAGALNFWPKGRGIFKNTTETFLVWVNEEDHLRFISMDQGGDIRVIYNRLKDAVTKCSDFLKFKRDDRLGWITFCPTNLGSTIRASVMITLPNLTAKGNLRSLADSLNLQIRGTHGEHSEVEDGMYEISNRRRLGVTEFDAVKEMYDGIKQLIEAEEQAEV</sequence>
<gene>
    <name evidence="12" type="primary">F46H5.3</name>
    <name evidence="12" type="ORF">Bhyg_14010</name>
</gene>
<dbReference type="GO" id="GO:0005524">
    <property type="term" value="F:ATP binding"/>
    <property type="evidence" value="ECO:0007669"/>
    <property type="project" value="UniProtKB-UniRule"/>
</dbReference>
<evidence type="ECO:0000313" key="13">
    <source>
        <dbReference type="Proteomes" id="UP001151699"/>
    </source>
</evidence>
<dbReference type="Gene3D" id="1.10.135.10">
    <property type="entry name" value="ATP:guanido phosphotransferase, N-terminal domain"/>
    <property type="match status" value="1"/>
</dbReference>
<evidence type="ECO:0000313" key="12">
    <source>
        <dbReference type="EMBL" id="KAJ6635424.1"/>
    </source>
</evidence>
<dbReference type="InterPro" id="IPR014746">
    <property type="entry name" value="Gln_synth/guanido_kin_cat_dom"/>
</dbReference>
<dbReference type="EC" id="2.7.3.3" evidence="2"/>
<name>A0A9Q0MPR4_9DIPT</name>
<keyword evidence="3 8" id="KW-0808">Transferase</keyword>
<evidence type="ECO:0000256" key="8">
    <source>
        <dbReference type="PROSITE-ProRule" id="PRU00843"/>
    </source>
</evidence>
<evidence type="ECO:0000256" key="6">
    <source>
        <dbReference type="ARBA" id="ARBA00022840"/>
    </source>
</evidence>
<feature type="binding site" evidence="8">
    <location>
        <begin position="221"/>
        <end position="225"/>
    </location>
    <ligand>
        <name>ATP</name>
        <dbReference type="ChEBI" id="CHEBI:30616"/>
    </ligand>
</feature>
<feature type="region of interest" description="Disordered" evidence="9">
    <location>
        <begin position="82"/>
        <end position="108"/>
    </location>
</feature>
<feature type="domain" description="Phosphagen kinase C-terminal" evidence="11">
    <location>
        <begin position="218"/>
        <end position="454"/>
    </location>
</feature>
<keyword evidence="5 8" id="KW-0418">Kinase</keyword>
<dbReference type="GO" id="GO:0046314">
    <property type="term" value="P:phosphocreatine biosynthetic process"/>
    <property type="evidence" value="ECO:0007669"/>
    <property type="project" value="InterPro"/>
</dbReference>
<feature type="binding site" evidence="8">
    <location>
        <position position="328"/>
    </location>
    <ligand>
        <name>ATP</name>
        <dbReference type="ChEBI" id="CHEBI:30616"/>
    </ligand>
</feature>
<dbReference type="PANTHER" id="PTHR11547">
    <property type="entry name" value="ARGININE OR CREATINE KINASE"/>
    <property type="match status" value="1"/>
</dbReference>
<dbReference type="AlphaFoldDB" id="A0A9Q0MPR4"/>
<protein>
    <recommendedName>
        <fullName evidence="2">arginine kinase</fullName>
        <ecNumber evidence="2">2.7.3.3</ecNumber>
    </recommendedName>
</protein>
<dbReference type="Pfam" id="PF02807">
    <property type="entry name" value="ATP-gua_PtransN"/>
    <property type="match status" value="1"/>
</dbReference>
<dbReference type="Gene3D" id="3.30.590.10">
    <property type="entry name" value="Glutamine synthetase/guanido kinase, catalytic domain"/>
    <property type="match status" value="1"/>
</dbReference>
<organism evidence="12 13">
    <name type="scientific">Pseudolycoriella hygida</name>
    <dbReference type="NCBI Taxonomy" id="35572"/>
    <lineage>
        <taxon>Eukaryota</taxon>
        <taxon>Metazoa</taxon>
        <taxon>Ecdysozoa</taxon>
        <taxon>Arthropoda</taxon>
        <taxon>Hexapoda</taxon>
        <taxon>Insecta</taxon>
        <taxon>Pterygota</taxon>
        <taxon>Neoptera</taxon>
        <taxon>Endopterygota</taxon>
        <taxon>Diptera</taxon>
        <taxon>Nematocera</taxon>
        <taxon>Sciaroidea</taxon>
        <taxon>Sciaridae</taxon>
        <taxon>Pseudolycoriella</taxon>
    </lineage>
</organism>
<dbReference type="SUPFAM" id="SSF55931">
    <property type="entry name" value="Glutamine synthetase/guanido kinase"/>
    <property type="match status" value="1"/>
</dbReference>
<keyword evidence="6 8" id="KW-0067">ATP-binding</keyword>
<dbReference type="SUPFAM" id="SSF48034">
    <property type="entry name" value="Guanido kinase N-terminal domain"/>
    <property type="match status" value="1"/>
</dbReference>
<dbReference type="PROSITE" id="PS51510">
    <property type="entry name" value="PHOSPHAGEN_KINASE_C"/>
    <property type="match status" value="1"/>
</dbReference>
<dbReference type="InterPro" id="IPR022414">
    <property type="entry name" value="ATP-guanido_PTrfase_cat"/>
</dbReference>
<evidence type="ECO:0000256" key="1">
    <source>
        <dbReference type="ARBA" id="ARBA00006798"/>
    </source>
</evidence>
<reference evidence="12" key="1">
    <citation type="submission" date="2022-07" db="EMBL/GenBank/DDBJ databases">
        <authorList>
            <person name="Trinca V."/>
            <person name="Uliana J.V.C."/>
            <person name="Torres T.T."/>
            <person name="Ward R.J."/>
            <person name="Monesi N."/>
        </authorList>
    </citation>
    <scope>NUCLEOTIDE SEQUENCE</scope>
    <source>
        <strain evidence="12">HSMRA1968</strain>
        <tissue evidence="12">Whole embryos</tissue>
    </source>
</reference>